<dbReference type="Proteomes" id="UP000034137">
    <property type="component" value="Unassembled WGS sequence"/>
</dbReference>
<accession>A0A0G0Q228</accession>
<sequence>MEIIFIIDRIEGETAVLKADDFTINWPKNKLPQTMREGEALSFQISTKEEVEAKNKKQAKDLLNEILNVKE</sequence>
<gene>
    <name evidence="1" type="ORF">UT64_C0061G0003</name>
</gene>
<evidence type="ECO:0000313" key="1">
    <source>
        <dbReference type="EMBL" id="KKR31421.1"/>
    </source>
</evidence>
<name>A0A0G0Q228_9BACT</name>
<dbReference type="AlphaFoldDB" id="A0A0G0Q228"/>
<dbReference type="EMBL" id="LBXO01000061">
    <property type="protein sequence ID" value="KKR31421.1"/>
    <property type="molecule type" value="Genomic_DNA"/>
</dbReference>
<dbReference type="Pfam" id="PF11213">
    <property type="entry name" value="DUF3006"/>
    <property type="match status" value="1"/>
</dbReference>
<evidence type="ECO:0008006" key="3">
    <source>
        <dbReference type="Google" id="ProtNLM"/>
    </source>
</evidence>
<reference evidence="1 2" key="1">
    <citation type="journal article" date="2015" name="Nature">
        <title>rRNA introns, odd ribosomes, and small enigmatic genomes across a large radiation of phyla.</title>
        <authorList>
            <person name="Brown C.T."/>
            <person name="Hug L.A."/>
            <person name="Thomas B.C."/>
            <person name="Sharon I."/>
            <person name="Castelle C.J."/>
            <person name="Singh A."/>
            <person name="Wilkins M.J."/>
            <person name="Williams K.H."/>
            <person name="Banfield J.F."/>
        </authorList>
    </citation>
    <scope>NUCLEOTIDE SEQUENCE [LARGE SCALE GENOMIC DNA]</scope>
</reference>
<dbReference type="InterPro" id="IPR021377">
    <property type="entry name" value="DUF3006"/>
</dbReference>
<comment type="caution">
    <text evidence="1">The sequence shown here is derived from an EMBL/GenBank/DDBJ whole genome shotgun (WGS) entry which is preliminary data.</text>
</comment>
<evidence type="ECO:0000313" key="2">
    <source>
        <dbReference type="Proteomes" id="UP000034137"/>
    </source>
</evidence>
<protein>
    <recommendedName>
        <fullName evidence="3">DUF3006 domain-containing protein</fullName>
    </recommendedName>
</protein>
<proteinExistence type="predicted"/>
<dbReference type="Gene3D" id="6.20.120.50">
    <property type="match status" value="1"/>
</dbReference>
<organism evidence="1 2">
    <name type="scientific">Candidatus Falkowbacteria bacterium GW2011_GWF2_39_8</name>
    <dbReference type="NCBI Taxonomy" id="1618642"/>
    <lineage>
        <taxon>Bacteria</taxon>
        <taxon>Candidatus Falkowiibacteriota</taxon>
    </lineage>
</organism>